<sequence>MSSSPKSRPMAALTMALTTTAIFGLYFAGKRSKAEEQSESPYHSGQMGADNKTGSAGVREAMHSSTKNS</sequence>
<organism evidence="3 4">
    <name type="scientific">Heliocybe sulcata</name>
    <dbReference type="NCBI Taxonomy" id="5364"/>
    <lineage>
        <taxon>Eukaryota</taxon>
        <taxon>Fungi</taxon>
        <taxon>Dikarya</taxon>
        <taxon>Basidiomycota</taxon>
        <taxon>Agaricomycotina</taxon>
        <taxon>Agaricomycetes</taxon>
        <taxon>Gloeophyllales</taxon>
        <taxon>Gloeophyllaceae</taxon>
        <taxon>Heliocybe</taxon>
    </lineage>
</organism>
<dbReference type="Proteomes" id="UP000305948">
    <property type="component" value="Unassembled WGS sequence"/>
</dbReference>
<evidence type="ECO:0000313" key="3">
    <source>
        <dbReference type="EMBL" id="TFK49020.1"/>
    </source>
</evidence>
<proteinExistence type="predicted"/>
<dbReference type="AlphaFoldDB" id="A0A5C3MVA3"/>
<keyword evidence="4" id="KW-1185">Reference proteome</keyword>
<protein>
    <submittedName>
        <fullName evidence="3">Uncharacterized protein</fullName>
    </submittedName>
</protein>
<evidence type="ECO:0000256" key="1">
    <source>
        <dbReference type="SAM" id="MobiDB-lite"/>
    </source>
</evidence>
<dbReference type="EMBL" id="ML213517">
    <property type="protein sequence ID" value="TFK49020.1"/>
    <property type="molecule type" value="Genomic_DNA"/>
</dbReference>
<keyword evidence="2" id="KW-0472">Membrane</keyword>
<keyword evidence="2" id="KW-1133">Transmembrane helix</keyword>
<feature type="region of interest" description="Disordered" evidence="1">
    <location>
        <begin position="33"/>
        <end position="69"/>
    </location>
</feature>
<evidence type="ECO:0000313" key="4">
    <source>
        <dbReference type="Proteomes" id="UP000305948"/>
    </source>
</evidence>
<reference evidence="3 4" key="1">
    <citation type="journal article" date="2019" name="Nat. Ecol. Evol.">
        <title>Megaphylogeny resolves global patterns of mushroom evolution.</title>
        <authorList>
            <person name="Varga T."/>
            <person name="Krizsan K."/>
            <person name="Foldi C."/>
            <person name="Dima B."/>
            <person name="Sanchez-Garcia M."/>
            <person name="Sanchez-Ramirez S."/>
            <person name="Szollosi G.J."/>
            <person name="Szarkandi J.G."/>
            <person name="Papp V."/>
            <person name="Albert L."/>
            <person name="Andreopoulos W."/>
            <person name="Angelini C."/>
            <person name="Antonin V."/>
            <person name="Barry K.W."/>
            <person name="Bougher N.L."/>
            <person name="Buchanan P."/>
            <person name="Buyck B."/>
            <person name="Bense V."/>
            <person name="Catcheside P."/>
            <person name="Chovatia M."/>
            <person name="Cooper J."/>
            <person name="Damon W."/>
            <person name="Desjardin D."/>
            <person name="Finy P."/>
            <person name="Geml J."/>
            <person name="Haridas S."/>
            <person name="Hughes K."/>
            <person name="Justo A."/>
            <person name="Karasinski D."/>
            <person name="Kautmanova I."/>
            <person name="Kiss B."/>
            <person name="Kocsube S."/>
            <person name="Kotiranta H."/>
            <person name="LaButti K.M."/>
            <person name="Lechner B.E."/>
            <person name="Liimatainen K."/>
            <person name="Lipzen A."/>
            <person name="Lukacs Z."/>
            <person name="Mihaltcheva S."/>
            <person name="Morgado L.N."/>
            <person name="Niskanen T."/>
            <person name="Noordeloos M.E."/>
            <person name="Ohm R.A."/>
            <person name="Ortiz-Santana B."/>
            <person name="Ovrebo C."/>
            <person name="Racz N."/>
            <person name="Riley R."/>
            <person name="Savchenko A."/>
            <person name="Shiryaev A."/>
            <person name="Soop K."/>
            <person name="Spirin V."/>
            <person name="Szebenyi C."/>
            <person name="Tomsovsky M."/>
            <person name="Tulloss R.E."/>
            <person name="Uehling J."/>
            <person name="Grigoriev I.V."/>
            <person name="Vagvolgyi C."/>
            <person name="Papp T."/>
            <person name="Martin F.M."/>
            <person name="Miettinen O."/>
            <person name="Hibbett D.S."/>
            <person name="Nagy L.G."/>
        </authorList>
    </citation>
    <scope>NUCLEOTIDE SEQUENCE [LARGE SCALE GENOMIC DNA]</scope>
    <source>
        <strain evidence="3 4">OMC1185</strain>
    </source>
</reference>
<keyword evidence="2" id="KW-0812">Transmembrane</keyword>
<gene>
    <name evidence="3" type="ORF">OE88DRAFT_1737234</name>
</gene>
<feature type="transmembrane region" description="Helical" evidence="2">
    <location>
        <begin position="12"/>
        <end position="29"/>
    </location>
</feature>
<name>A0A5C3MVA3_9AGAM</name>
<evidence type="ECO:0000256" key="2">
    <source>
        <dbReference type="SAM" id="Phobius"/>
    </source>
</evidence>
<accession>A0A5C3MVA3</accession>
<dbReference type="OrthoDB" id="3241794at2759"/>